<sequence length="297" mass="31451">MLINPRCFQREYQAVILFSLQRGSCLSEAADFANYLRIDLSPSRLKSSDSDRNETFRTMALNIGFVPTAGGFYGSHHHQTGAASQHHDPATAAAYRSFPLGLGMSPYASTQHHHHTSSSLGIHPGGGTNTRPPQDSPYDASVATACKLYSTTPEATGHTTSSYSTTATKDCKQQDQASAHQNGYAAVMAAAAVKDVWQSATSGANSQSNSVVRPSACTPEGTRVGSYGGLVGGDPASSPGNNSSSRSLTSSWNTCSLNSSASQPVATQLHQQPTNHTFYPWMAIAVCNVRSDQCLSK</sequence>
<evidence type="ECO:0000313" key="3">
    <source>
        <dbReference type="Proteomes" id="UP000053105"/>
    </source>
</evidence>
<feature type="compositionally biased region" description="Polar residues" evidence="1">
    <location>
        <begin position="202"/>
        <end position="212"/>
    </location>
</feature>
<evidence type="ECO:0000313" key="2">
    <source>
        <dbReference type="EMBL" id="KOX78616.1"/>
    </source>
</evidence>
<organism evidence="2 3">
    <name type="scientific">Melipona quadrifasciata</name>
    <dbReference type="NCBI Taxonomy" id="166423"/>
    <lineage>
        <taxon>Eukaryota</taxon>
        <taxon>Metazoa</taxon>
        <taxon>Ecdysozoa</taxon>
        <taxon>Arthropoda</taxon>
        <taxon>Hexapoda</taxon>
        <taxon>Insecta</taxon>
        <taxon>Pterygota</taxon>
        <taxon>Neoptera</taxon>
        <taxon>Endopterygota</taxon>
        <taxon>Hymenoptera</taxon>
        <taxon>Apocrita</taxon>
        <taxon>Aculeata</taxon>
        <taxon>Apoidea</taxon>
        <taxon>Anthophila</taxon>
        <taxon>Apidae</taxon>
        <taxon>Melipona</taxon>
    </lineage>
</organism>
<reference evidence="2 3" key="1">
    <citation type="submission" date="2015-07" db="EMBL/GenBank/DDBJ databases">
        <title>The genome of Melipona quadrifasciata.</title>
        <authorList>
            <person name="Pan H."/>
            <person name="Kapheim K."/>
        </authorList>
    </citation>
    <scope>NUCLEOTIDE SEQUENCE [LARGE SCALE GENOMIC DNA]</scope>
    <source>
        <strain evidence="2">0111107301</strain>
        <tissue evidence="2">Whole body</tissue>
    </source>
</reference>
<accession>A0A0M9A8G9</accession>
<gene>
    <name evidence="2" type="ORF">WN51_07477</name>
</gene>
<feature type="region of interest" description="Disordered" evidence="1">
    <location>
        <begin position="107"/>
        <end position="139"/>
    </location>
</feature>
<name>A0A0M9A8G9_9HYME</name>
<dbReference type="AlphaFoldDB" id="A0A0M9A8G9"/>
<evidence type="ECO:0000256" key="1">
    <source>
        <dbReference type="SAM" id="MobiDB-lite"/>
    </source>
</evidence>
<proteinExistence type="predicted"/>
<dbReference type="EMBL" id="KQ435720">
    <property type="protein sequence ID" value="KOX78616.1"/>
    <property type="molecule type" value="Genomic_DNA"/>
</dbReference>
<dbReference type="Proteomes" id="UP000053105">
    <property type="component" value="Unassembled WGS sequence"/>
</dbReference>
<protein>
    <submittedName>
        <fullName evidence="2">Homeotic protein ultrabithorax</fullName>
    </submittedName>
</protein>
<dbReference type="OrthoDB" id="6159439at2759"/>
<feature type="compositionally biased region" description="Low complexity" evidence="1">
    <location>
        <begin position="237"/>
        <end position="249"/>
    </location>
</feature>
<keyword evidence="3" id="KW-1185">Reference proteome</keyword>
<dbReference type="STRING" id="166423.A0A0M9A8G9"/>
<feature type="region of interest" description="Disordered" evidence="1">
    <location>
        <begin position="202"/>
        <end position="249"/>
    </location>
</feature>